<evidence type="ECO:0000256" key="1">
    <source>
        <dbReference type="ARBA" id="ARBA00004370"/>
    </source>
</evidence>
<dbReference type="PANTHER" id="PTHR12815:SF47">
    <property type="entry name" value="TRANSLOCATION AND ASSEMBLY MODULE SUBUNIT TAMA"/>
    <property type="match status" value="1"/>
</dbReference>
<dbReference type="Pfam" id="PF01103">
    <property type="entry name" value="Omp85"/>
    <property type="match status" value="1"/>
</dbReference>
<proteinExistence type="predicted"/>
<dbReference type="PANTHER" id="PTHR12815">
    <property type="entry name" value="SORTING AND ASSEMBLY MACHINERY SAMM50 PROTEIN FAMILY MEMBER"/>
    <property type="match status" value="1"/>
</dbReference>
<evidence type="ECO:0000313" key="9">
    <source>
        <dbReference type="Proteomes" id="UP000249375"/>
    </source>
</evidence>
<dbReference type="EMBL" id="CP033459">
    <property type="protein sequence ID" value="QFQ13671.1"/>
    <property type="molecule type" value="Genomic_DNA"/>
</dbReference>
<evidence type="ECO:0000259" key="7">
    <source>
        <dbReference type="Pfam" id="PF01103"/>
    </source>
</evidence>
<dbReference type="OrthoDB" id="9814535at2"/>
<protein>
    <recommendedName>
        <fullName evidence="7">Bacterial surface antigen (D15) domain-containing protein</fullName>
    </recommendedName>
</protein>
<evidence type="ECO:0000256" key="4">
    <source>
        <dbReference type="ARBA" id="ARBA00023136"/>
    </source>
</evidence>
<evidence type="ECO:0000256" key="2">
    <source>
        <dbReference type="ARBA" id="ARBA00022692"/>
    </source>
</evidence>
<evidence type="ECO:0000256" key="3">
    <source>
        <dbReference type="ARBA" id="ARBA00022729"/>
    </source>
</evidence>
<dbReference type="Gene3D" id="2.40.160.50">
    <property type="entry name" value="membrane protein fhac: a member of the omp85/tpsb transporter family"/>
    <property type="match status" value="1"/>
</dbReference>
<keyword evidence="3 6" id="KW-0732">Signal</keyword>
<comment type="subcellular location">
    <subcellularLocation>
        <location evidence="1">Membrane</location>
    </subcellularLocation>
</comment>
<feature type="signal peptide" evidence="6">
    <location>
        <begin position="1"/>
        <end position="23"/>
    </location>
</feature>
<dbReference type="KEGG" id="alq:C7Y71_002160"/>
<accession>A0A5P8E9I3</accession>
<dbReference type="InterPro" id="IPR039910">
    <property type="entry name" value="D15-like"/>
</dbReference>
<evidence type="ECO:0000313" key="8">
    <source>
        <dbReference type="EMBL" id="QFQ13671.1"/>
    </source>
</evidence>
<keyword evidence="5" id="KW-0998">Cell outer membrane</keyword>
<keyword evidence="4" id="KW-0472">Membrane</keyword>
<keyword evidence="2" id="KW-0812">Transmembrane</keyword>
<name>A0A5P8E9I3_9BACT</name>
<organism evidence="8 9">
    <name type="scientific">Pseudoprevotella muciniphila</name>
    <dbReference type="NCBI Taxonomy" id="2133944"/>
    <lineage>
        <taxon>Bacteria</taxon>
        <taxon>Pseudomonadati</taxon>
        <taxon>Bacteroidota</taxon>
        <taxon>Bacteroidia</taxon>
        <taxon>Bacteroidales</taxon>
        <taxon>Prevotellaceae</taxon>
        <taxon>Pseudoprevotella</taxon>
    </lineage>
</organism>
<feature type="chain" id="PRO_5024444927" description="Bacterial surface antigen (D15) domain-containing protein" evidence="6">
    <location>
        <begin position="24"/>
        <end position="828"/>
    </location>
</feature>
<dbReference type="Proteomes" id="UP000249375">
    <property type="component" value="Chromosome"/>
</dbReference>
<gene>
    <name evidence="8" type="ORF">C7Y71_002160</name>
</gene>
<sequence length="828" mass="94847">MSKRLIYFVLPLLLFGLFSCSTTKNLPEGEQLYTGVKRIRYSTDMPKKPKKRKNRARTDSVGVITSVANAVKAVDAALEGRTYAMRRREMIDSMSKQELKEYKEYLSAQRKEFATAKEEVDAVLNYAPNDAFMGSASMRSPIHAGLWAYNSFVNDSTKFGKWMFKTFSTQPIYISTVTPETRVKVAANTLRNYGYFNGKVNYRIVQQKNPKKAKISYYVRTGELYRLDSIEYEKFTPEVDSLIKATKNRSKLKKGDGFSVVNLNSERTRISDHLRRRGYYYYSPSFITYEADTFQRHGFVQLRVKPTENIPPQAMRPWRIGNAHFDIRNEAGEILTKEETFRDATFRYNGKKMPLNPGVWRHSIYLRKGDRYSLMREQLSLQKLNELGVFSMLEMNFIPTDTTDTCQTLDMYVNAVMDKLYDRSLEMNATIKSNSQIGPGFSYSLSKRNAFGGGEKVAFKIFGSYEWQTKIGSKGSNSLLNSYELGTNLSFEFPRFVMPILNRKFLRFPATTTFDFQVDWLNRSGFYQMLTYSLGANYAWWKKRTLKHELDFRMDFDKRLSSTTSFDSILQANPILDVSMRDHFVPSISYTATYNASRKHRNPLWLQFTIKESGNLMSCAYAAAGKKFSEPDKRLFNNPFAQFVKLTGEAHHSVKINNNLKLASRFFGGVIFNYGNTLRAPYAELFYVGGANSVRGFVIRSVGPGGFKTAESKYSYVDQTGDVKLEANLELRSHLFGSLHGAVFLDAGNVWLTRTDESRPDSKFNLKNLGKIAVGTGVGLRYDLEFLILRLDLGVALHAPYKTSKSGWFNIDKFKDAMTLHFAIGYPF</sequence>
<dbReference type="AlphaFoldDB" id="A0A5P8E9I3"/>
<dbReference type="InterPro" id="IPR000184">
    <property type="entry name" value="Bac_surfAg_D15"/>
</dbReference>
<reference evidence="8 9" key="1">
    <citation type="submission" date="2018-11" db="EMBL/GenBank/DDBJ databases">
        <authorList>
            <person name="Na S.W."/>
            <person name="Baik M."/>
        </authorList>
    </citation>
    <scope>NUCLEOTIDE SEQUENCE [LARGE SCALE GENOMIC DNA]</scope>
    <source>
        <strain evidence="8 9">E39</strain>
    </source>
</reference>
<feature type="domain" description="Bacterial surface antigen (D15)" evidence="7">
    <location>
        <begin position="449"/>
        <end position="811"/>
    </location>
</feature>
<evidence type="ECO:0000256" key="6">
    <source>
        <dbReference type="SAM" id="SignalP"/>
    </source>
</evidence>
<keyword evidence="9" id="KW-1185">Reference proteome</keyword>
<dbReference type="RefSeq" id="WP_111898962.1">
    <property type="nucleotide sequence ID" value="NZ_CP033459.1"/>
</dbReference>
<evidence type="ECO:0000256" key="5">
    <source>
        <dbReference type="ARBA" id="ARBA00023237"/>
    </source>
</evidence>
<dbReference type="PROSITE" id="PS51257">
    <property type="entry name" value="PROKAR_LIPOPROTEIN"/>
    <property type="match status" value="1"/>
</dbReference>
<dbReference type="GO" id="GO:0019867">
    <property type="term" value="C:outer membrane"/>
    <property type="evidence" value="ECO:0007669"/>
    <property type="project" value="InterPro"/>
</dbReference>